<proteinExistence type="predicted"/>
<sequence length="72" mass="8143">MLGSFSHMKNCYRNTTCSPLMDGCLQLIINKAGIMIITLKITFGVLSSHSALIFSALRLNRRLGDYYWTVKN</sequence>
<evidence type="ECO:0000313" key="3">
    <source>
        <dbReference type="Proteomes" id="UP000183832"/>
    </source>
</evidence>
<evidence type="ECO:0000313" key="2">
    <source>
        <dbReference type="EMBL" id="CRL02318.1"/>
    </source>
</evidence>
<organism evidence="2 3">
    <name type="scientific">Clunio marinus</name>
    <dbReference type="NCBI Taxonomy" id="568069"/>
    <lineage>
        <taxon>Eukaryota</taxon>
        <taxon>Metazoa</taxon>
        <taxon>Ecdysozoa</taxon>
        <taxon>Arthropoda</taxon>
        <taxon>Hexapoda</taxon>
        <taxon>Insecta</taxon>
        <taxon>Pterygota</taxon>
        <taxon>Neoptera</taxon>
        <taxon>Endopterygota</taxon>
        <taxon>Diptera</taxon>
        <taxon>Nematocera</taxon>
        <taxon>Chironomoidea</taxon>
        <taxon>Chironomidae</taxon>
        <taxon>Clunio</taxon>
    </lineage>
</organism>
<name>A0A1J1IT85_9DIPT</name>
<keyword evidence="1" id="KW-0812">Transmembrane</keyword>
<dbReference type="AlphaFoldDB" id="A0A1J1IT85"/>
<keyword evidence="1" id="KW-1133">Transmembrane helix</keyword>
<gene>
    <name evidence="2" type="ORF">CLUMA_CG015591</name>
</gene>
<dbReference type="EMBL" id="CVRI01000057">
    <property type="protein sequence ID" value="CRL02318.1"/>
    <property type="molecule type" value="Genomic_DNA"/>
</dbReference>
<accession>A0A1J1IT85</accession>
<protein>
    <submittedName>
        <fullName evidence="2">CLUMA_CG015591, isoform A</fullName>
    </submittedName>
</protein>
<keyword evidence="3" id="KW-1185">Reference proteome</keyword>
<keyword evidence="1" id="KW-0472">Membrane</keyword>
<evidence type="ECO:0000256" key="1">
    <source>
        <dbReference type="SAM" id="Phobius"/>
    </source>
</evidence>
<dbReference type="Proteomes" id="UP000183832">
    <property type="component" value="Unassembled WGS sequence"/>
</dbReference>
<feature type="transmembrane region" description="Helical" evidence="1">
    <location>
        <begin position="32"/>
        <end position="57"/>
    </location>
</feature>
<reference evidence="2 3" key="1">
    <citation type="submission" date="2015-04" db="EMBL/GenBank/DDBJ databases">
        <authorList>
            <person name="Syromyatnikov M.Y."/>
            <person name="Popov V.N."/>
        </authorList>
    </citation>
    <scope>NUCLEOTIDE SEQUENCE [LARGE SCALE GENOMIC DNA]</scope>
</reference>